<gene>
    <name evidence="1" type="ORF">AM592_14355</name>
</gene>
<evidence type="ECO:0000313" key="1">
    <source>
        <dbReference type="EMBL" id="ALC82625.1"/>
    </source>
</evidence>
<dbReference type="AlphaFoldDB" id="A0A0M4FYW6"/>
<protein>
    <submittedName>
        <fullName evidence="1">Uncharacterized protein</fullName>
    </submittedName>
</protein>
<keyword evidence="2" id="KW-1185">Reference proteome</keyword>
<dbReference type="PATRIC" id="fig|1441095.3.peg.3165"/>
<dbReference type="EMBL" id="CP012600">
    <property type="protein sequence ID" value="ALC82625.1"/>
    <property type="molecule type" value="Genomic_DNA"/>
</dbReference>
<dbReference type="STRING" id="1441095.AM592_14355"/>
<proteinExistence type="predicted"/>
<name>A0A0M4FYW6_9BACI</name>
<evidence type="ECO:0000313" key="2">
    <source>
        <dbReference type="Proteomes" id="UP000067625"/>
    </source>
</evidence>
<reference evidence="1 2" key="2">
    <citation type="journal article" date="2016" name="Int. J. Syst. Evol. Microbiol.">
        <title>Bacillus gobiensis sp. nov., isolated from a soil sample.</title>
        <authorList>
            <person name="Liu B."/>
            <person name="Liu G.H."/>
            <person name="Cetin S."/>
            <person name="Schumann P."/>
            <person name="Pan Z.Z."/>
            <person name="Chen Q.Q."/>
        </authorList>
    </citation>
    <scope>NUCLEOTIDE SEQUENCE [LARGE SCALE GENOMIC DNA]</scope>
    <source>
        <strain evidence="1 2">FJAT-4402</strain>
    </source>
</reference>
<organism evidence="1 2">
    <name type="scientific">Bacillus gobiensis</name>
    <dbReference type="NCBI Taxonomy" id="1441095"/>
    <lineage>
        <taxon>Bacteria</taxon>
        <taxon>Bacillati</taxon>
        <taxon>Bacillota</taxon>
        <taxon>Bacilli</taxon>
        <taxon>Bacillales</taxon>
        <taxon>Bacillaceae</taxon>
        <taxon>Bacillus</taxon>
    </lineage>
</organism>
<reference evidence="2" key="1">
    <citation type="submission" date="2015-08" db="EMBL/GenBank/DDBJ databases">
        <title>Genome sequencing project for genomic taxonomy and phylogenomics of Bacillus-like bacteria.</title>
        <authorList>
            <person name="Liu B."/>
            <person name="Wang J."/>
            <person name="Zhu Y."/>
            <person name="Liu G."/>
            <person name="Chen Q."/>
            <person name="Chen Z."/>
            <person name="Lan J."/>
            <person name="Che J."/>
            <person name="Ge C."/>
            <person name="Shi H."/>
            <person name="Pan Z."/>
            <person name="Liu X."/>
        </authorList>
    </citation>
    <scope>NUCLEOTIDE SEQUENCE [LARGE SCALE GENOMIC DNA]</scope>
    <source>
        <strain evidence="2">FJAT-4402</strain>
    </source>
</reference>
<accession>A0A0M4FYW6</accession>
<dbReference type="Proteomes" id="UP000067625">
    <property type="component" value="Chromosome"/>
</dbReference>
<sequence>MQFEEVLKQFRRIGSTPSFQKPAGDFKDNYISWIKSSLSFQNDKEELLILVPNCLEPIWANVKILNFAMVIEELWDISQTNEFTLADKNTDHIVQVYFEEEGYEIHIERCNTSSN</sequence>